<sequence>MTATHTRQPRTTRQNWASGGTVFAAVMLMIGGVLSIFRGIMGIAHDTIFVTTNSYVFKFDLTGWGWLHLALGIVAVLVSFGLLANSMWARVTGVIIASFIFITDFLSLPYYPIWSVVMMALTGWVIWALCVSGRGEAAAQYEAERHERTPHHV</sequence>
<reference evidence="3 4" key="1">
    <citation type="submission" date="2024-10" db="EMBL/GenBank/DDBJ databases">
        <title>The Natural Products Discovery Center: Release of the First 8490 Sequenced Strains for Exploring Actinobacteria Biosynthetic Diversity.</title>
        <authorList>
            <person name="Kalkreuter E."/>
            <person name="Kautsar S.A."/>
            <person name="Yang D."/>
            <person name="Bader C.D."/>
            <person name="Teijaro C.N."/>
            <person name="Fluegel L."/>
            <person name="Davis C.M."/>
            <person name="Simpson J.R."/>
            <person name="Lauterbach L."/>
            <person name="Steele A.D."/>
            <person name="Gui C."/>
            <person name="Meng S."/>
            <person name="Li G."/>
            <person name="Viehrig K."/>
            <person name="Ye F."/>
            <person name="Su P."/>
            <person name="Kiefer A.F."/>
            <person name="Nichols A."/>
            <person name="Cepeda A.J."/>
            <person name="Yan W."/>
            <person name="Fan B."/>
            <person name="Jiang Y."/>
            <person name="Adhikari A."/>
            <person name="Zheng C.-J."/>
            <person name="Schuster L."/>
            <person name="Cowan T.M."/>
            <person name="Smanski M.J."/>
            <person name="Chevrette M.G."/>
            <person name="De Carvalho L.P.S."/>
            <person name="Shen B."/>
        </authorList>
    </citation>
    <scope>NUCLEOTIDE SEQUENCE [LARGE SCALE GENOMIC DNA]</scope>
    <source>
        <strain evidence="3 4">NPDC001390</strain>
    </source>
</reference>
<keyword evidence="1" id="KW-1133">Transmembrane helix</keyword>
<name>A0ABW6U9N9_9ACTN</name>
<evidence type="ECO:0000259" key="2">
    <source>
        <dbReference type="Pfam" id="PF23636"/>
    </source>
</evidence>
<feature type="transmembrane region" description="Helical" evidence="1">
    <location>
        <begin position="64"/>
        <end position="84"/>
    </location>
</feature>
<organism evidence="3 4">
    <name type="scientific">Streptomyces bluensis</name>
    <dbReference type="NCBI Taxonomy" id="33897"/>
    <lineage>
        <taxon>Bacteria</taxon>
        <taxon>Bacillati</taxon>
        <taxon>Actinomycetota</taxon>
        <taxon>Actinomycetes</taxon>
        <taxon>Kitasatosporales</taxon>
        <taxon>Streptomycetaceae</taxon>
        <taxon>Streptomyces</taxon>
    </lineage>
</organism>
<evidence type="ECO:0000313" key="3">
    <source>
        <dbReference type="EMBL" id="MFF4520150.1"/>
    </source>
</evidence>
<feature type="transmembrane region" description="Helical" evidence="1">
    <location>
        <begin position="91"/>
        <end position="107"/>
    </location>
</feature>
<feature type="transmembrane region" description="Helical" evidence="1">
    <location>
        <begin position="21"/>
        <end position="44"/>
    </location>
</feature>
<evidence type="ECO:0000256" key="1">
    <source>
        <dbReference type="SAM" id="Phobius"/>
    </source>
</evidence>
<dbReference type="EMBL" id="JBIAWJ010000001">
    <property type="protein sequence ID" value="MFF4520150.1"/>
    <property type="molecule type" value="Genomic_DNA"/>
</dbReference>
<keyword evidence="1" id="KW-0472">Membrane</keyword>
<evidence type="ECO:0000313" key="4">
    <source>
        <dbReference type="Proteomes" id="UP001602058"/>
    </source>
</evidence>
<feature type="domain" description="DUF7144" evidence="2">
    <location>
        <begin position="21"/>
        <end position="134"/>
    </location>
</feature>
<dbReference type="Pfam" id="PF23636">
    <property type="entry name" value="DUF7144"/>
    <property type="match status" value="1"/>
</dbReference>
<dbReference type="RefSeq" id="WP_351082050.1">
    <property type="nucleotide sequence ID" value="NZ_JBEOZG010000015.1"/>
</dbReference>
<dbReference type="Proteomes" id="UP001602058">
    <property type="component" value="Unassembled WGS sequence"/>
</dbReference>
<protein>
    <recommendedName>
        <fullName evidence="2">DUF7144 domain-containing protein</fullName>
    </recommendedName>
</protein>
<gene>
    <name evidence="3" type="ORF">ACFY1D_01530</name>
</gene>
<feature type="transmembrane region" description="Helical" evidence="1">
    <location>
        <begin position="113"/>
        <end position="131"/>
    </location>
</feature>
<keyword evidence="4" id="KW-1185">Reference proteome</keyword>
<keyword evidence="1" id="KW-0812">Transmembrane</keyword>
<accession>A0ABW6U9N9</accession>
<dbReference type="InterPro" id="IPR055568">
    <property type="entry name" value="DUF7144"/>
</dbReference>
<proteinExistence type="predicted"/>
<comment type="caution">
    <text evidence="3">The sequence shown here is derived from an EMBL/GenBank/DDBJ whole genome shotgun (WGS) entry which is preliminary data.</text>
</comment>